<keyword evidence="2" id="KW-1133">Transmembrane helix</keyword>
<dbReference type="InterPro" id="IPR011110">
    <property type="entry name" value="Reg_prop"/>
</dbReference>
<dbReference type="PATRIC" id="fig|1121098.3.peg.3395"/>
<name>U6R9H3_9BACT</name>
<dbReference type="SUPFAM" id="SSF63829">
    <property type="entry name" value="Calcium-dependent phosphotriesterase"/>
    <property type="match status" value="1"/>
</dbReference>
<accession>U6R9H3</accession>
<protein>
    <recommendedName>
        <fullName evidence="5">Two component regulator three Y domain-containing protein</fullName>
    </recommendedName>
</protein>
<evidence type="ECO:0000313" key="3">
    <source>
        <dbReference type="EMBL" id="EOA52697.1"/>
    </source>
</evidence>
<dbReference type="HOGENOM" id="CLU_000445_28_2_10"/>
<comment type="caution">
    <text evidence="3">The sequence shown here is derived from an EMBL/GenBank/DDBJ whole genome shotgun (WGS) entry which is preliminary data.</text>
</comment>
<gene>
    <name evidence="3" type="ORF">HMPREF1534_03348</name>
</gene>
<dbReference type="Gene3D" id="2.60.40.10">
    <property type="entry name" value="Immunoglobulins"/>
    <property type="match status" value="1"/>
</dbReference>
<keyword evidence="1" id="KW-0597">Phosphoprotein</keyword>
<dbReference type="RefSeq" id="WP_005943901.1">
    <property type="nucleotide sequence ID" value="NZ_KB890331.1"/>
</dbReference>
<dbReference type="GeneID" id="60060802"/>
<evidence type="ECO:0008006" key="5">
    <source>
        <dbReference type="Google" id="ProtNLM"/>
    </source>
</evidence>
<dbReference type="SUPFAM" id="SSF50998">
    <property type="entry name" value="Quinoprotein alcohol dehydrogenase-like"/>
    <property type="match status" value="1"/>
</dbReference>
<dbReference type="PANTHER" id="PTHR43547:SF2">
    <property type="entry name" value="HYBRID SIGNAL TRANSDUCTION HISTIDINE KINASE C"/>
    <property type="match status" value="1"/>
</dbReference>
<dbReference type="STRING" id="1121098.HMPREF1534_03348"/>
<dbReference type="AlphaFoldDB" id="U6R9H3"/>
<keyword evidence="2" id="KW-0472">Membrane</keyword>
<evidence type="ECO:0000256" key="1">
    <source>
        <dbReference type="ARBA" id="ARBA00022553"/>
    </source>
</evidence>
<dbReference type="PANTHER" id="PTHR43547">
    <property type="entry name" value="TWO-COMPONENT HISTIDINE KINASE"/>
    <property type="match status" value="1"/>
</dbReference>
<dbReference type="GO" id="GO:0000155">
    <property type="term" value="F:phosphorelay sensor kinase activity"/>
    <property type="evidence" value="ECO:0007669"/>
    <property type="project" value="TreeGrafter"/>
</dbReference>
<dbReference type="Gene3D" id="2.130.10.10">
    <property type="entry name" value="YVTN repeat-like/Quinoprotein amine dehydrogenase"/>
    <property type="match status" value="2"/>
</dbReference>
<dbReference type="eggNOG" id="COG3292">
    <property type="taxonomic scope" value="Bacteria"/>
</dbReference>
<dbReference type="Proteomes" id="UP000017831">
    <property type="component" value="Unassembled WGS sequence"/>
</dbReference>
<evidence type="ECO:0000313" key="4">
    <source>
        <dbReference type="Proteomes" id="UP000017831"/>
    </source>
</evidence>
<keyword evidence="2" id="KW-0812">Transmembrane</keyword>
<organism evidence="3 4">
    <name type="scientific">Phocaeicola massiliensis B84634 = Timone 84634 = DSM 17679 = JCM 13223</name>
    <dbReference type="NCBI Taxonomy" id="1121098"/>
    <lineage>
        <taxon>Bacteria</taxon>
        <taxon>Pseudomonadati</taxon>
        <taxon>Bacteroidota</taxon>
        <taxon>Bacteroidia</taxon>
        <taxon>Bacteroidales</taxon>
        <taxon>Bacteroidaceae</taxon>
        <taxon>Phocaeicola</taxon>
    </lineage>
</organism>
<feature type="transmembrane region" description="Helical" evidence="2">
    <location>
        <begin position="778"/>
        <end position="804"/>
    </location>
</feature>
<evidence type="ECO:0000256" key="2">
    <source>
        <dbReference type="SAM" id="Phobius"/>
    </source>
</evidence>
<dbReference type="Pfam" id="PF07494">
    <property type="entry name" value="Reg_prop"/>
    <property type="match status" value="3"/>
</dbReference>
<dbReference type="InterPro" id="IPR015943">
    <property type="entry name" value="WD40/YVTN_repeat-like_dom_sf"/>
</dbReference>
<dbReference type="InterPro" id="IPR011047">
    <property type="entry name" value="Quinoprotein_ADH-like_sf"/>
</dbReference>
<proteinExistence type="predicted"/>
<reference evidence="3 4" key="1">
    <citation type="submission" date="2013-04" db="EMBL/GenBank/DDBJ databases">
        <title>The Genome Sequence of Bacteroides massiliensis DSM 17679.</title>
        <authorList>
            <consortium name="The Broad Institute Genomics Platform"/>
            <person name="Earl A."/>
            <person name="Ward D."/>
            <person name="Feldgarden M."/>
            <person name="Gevers D."/>
            <person name="Martens E."/>
            <person name="Fenner L."/>
            <person name="Roux V."/>
            <person name="Mallet M.N."/>
            <person name="Raoult D."/>
            <person name="Walker B."/>
            <person name="Young S."/>
            <person name="Zeng Q."/>
            <person name="Gargeya S."/>
            <person name="Fitzgerald M."/>
            <person name="Haas B."/>
            <person name="Abouelleil A."/>
            <person name="Allen A.W."/>
            <person name="Alvarado L."/>
            <person name="Arachchi H.M."/>
            <person name="Berlin A.M."/>
            <person name="Chapman S.B."/>
            <person name="Gainer-Dewar J."/>
            <person name="Goldberg J."/>
            <person name="Griggs A."/>
            <person name="Gujja S."/>
            <person name="Hansen M."/>
            <person name="Howarth C."/>
            <person name="Imamovic A."/>
            <person name="Ireland A."/>
            <person name="Larimer J."/>
            <person name="McCowan C."/>
            <person name="Murphy C."/>
            <person name="Pearson M."/>
            <person name="Poon T.W."/>
            <person name="Priest M."/>
            <person name="Roberts A."/>
            <person name="Saif S."/>
            <person name="Shea T."/>
            <person name="Sisk P."/>
            <person name="Sykes S."/>
            <person name="Wortman J."/>
            <person name="Nusbaum C."/>
            <person name="Birren B."/>
        </authorList>
    </citation>
    <scope>NUCLEOTIDE SEQUENCE [LARGE SCALE GENOMIC DNA]</scope>
    <source>
        <strain evidence="4">B84634 / Timone 84634 / DSM 17679 / JCM 13223</strain>
    </source>
</reference>
<keyword evidence="4" id="KW-1185">Reference proteome</keyword>
<dbReference type="EMBL" id="AQHY01000039">
    <property type="protein sequence ID" value="EOA52697.1"/>
    <property type="molecule type" value="Genomic_DNA"/>
</dbReference>
<sequence length="836" mass="95593">MKRSGTLTTPVTGLLIIVLLMGMEITKAQSFFRQTGIQLLTKQEGLSNNTLTEIHQDKDGFLWLGTDVGLSRYDGIHFHNYNSADKEPYSITGIYETSDKMLWSRIANMNRLSCFNKMKGCYMSLLSSTPEVLTDILDLCVTKDKIYAITSQGVAELKTEYETDEVSITPNLLPNIKGIPFKFYGCDNNLYILTRENKLILYNLTEKKSESLDCAELGITNAEDICNIHIYNNYLWICNHNNGVICYDTTTKATRKLNKSTPIVQDACIRDIIQADDTTFVMASGTSLALIKFENKDYLKAPFKTIDLIENDSYYEPIIKNRITRIYLDKQNQVLWVGTFGRGLLKLNLLGDNVNRIQLDNDIRSLNGIAEDSNGFIWLATDNKGIYKSQTKNLSPNIQFVPWAKAEKNGNYCLFKDKNGHLWFGDEKGNILLMNPTTNETVSFHPQPEATENQVSAIKILFLNSRNDLWIATENALIVYDYQGKSCLAYMPYTKEIEKITAICEDGDGTMWLGTEKGLFQATREGKKVTLNGGYEQKSSLTPGKVMTIYMNNYNQLFVSYANKIIQIDGKEKNVVSTMLLNQDLPNGHIDCMIDDRNGNTWLGTNSGIITINNKNNSFYLYAFPENYYQVCRLNNGKLLWVNSTGLLYFDPRMLKETSSKHKYYIADINVNYNKVEIGEKINGQVILDKPAHLIDRLTLNYNNNNLVFYLSDLRYSTSSNKVEYRLLPNDRKWHFGDYDQVRLSNIEPGDYVLEIKPSYPMEGNEQITHIAITVGKYWATTGWAITGYILIIMGSIFLTWLYFNSKALKRQMYKEKEVRMKERLENKSGKTRRAA</sequence>
<dbReference type="InterPro" id="IPR013783">
    <property type="entry name" value="Ig-like_fold"/>
</dbReference>